<protein>
    <submittedName>
        <fullName evidence="2">Uncharacterized protein</fullName>
    </submittedName>
</protein>
<dbReference type="AlphaFoldDB" id="A0A9P9YSM4"/>
<feature type="signal peptide" evidence="1">
    <location>
        <begin position="1"/>
        <end position="20"/>
    </location>
</feature>
<reference evidence="2" key="1">
    <citation type="journal article" date="2023" name="Genome Biol. Evol.">
        <title>Long-read-based Genome Assembly of Drosophila gunungcola Reveals Fewer Chemosensory Genes in Flower-breeding Species.</title>
        <authorList>
            <person name="Negi A."/>
            <person name="Liao B.Y."/>
            <person name="Yeh S.D."/>
        </authorList>
    </citation>
    <scope>NUCLEOTIDE SEQUENCE</scope>
    <source>
        <strain evidence="2">Sukarami</strain>
    </source>
</reference>
<evidence type="ECO:0000313" key="2">
    <source>
        <dbReference type="EMBL" id="KAI8042331.1"/>
    </source>
</evidence>
<sequence length="90" mass="10220">MLAWVIFLVIAKICKIFSSANKTCILKYEPICVLYEDCGFTLNSKCLIDIHNKFNLNGNNPPMKTFIPGACPKDKKKCPYSKILQGLMFQ</sequence>
<evidence type="ECO:0000256" key="1">
    <source>
        <dbReference type="SAM" id="SignalP"/>
    </source>
</evidence>
<gene>
    <name evidence="2" type="ORF">M5D96_003634</name>
</gene>
<keyword evidence="1" id="KW-0732">Signal</keyword>
<keyword evidence="3" id="KW-1185">Reference proteome</keyword>
<feature type="chain" id="PRO_5040516996" evidence="1">
    <location>
        <begin position="21"/>
        <end position="90"/>
    </location>
</feature>
<dbReference type="EMBL" id="JAMKOV010000002">
    <property type="protein sequence ID" value="KAI8042331.1"/>
    <property type="molecule type" value="Genomic_DNA"/>
</dbReference>
<name>A0A9P9YSM4_9MUSC</name>
<comment type="caution">
    <text evidence="2">The sequence shown here is derived from an EMBL/GenBank/DDBJ whole genome shotgun (WGS) entry which is preliminary data.</text>
</comment>
<accession>A0A9P9YSM4</accession>
<dbReference type="Proteomes" id="UP001059596">
    <property type="component" value="Unassembled WGS sequence"/>
</dbReference>
<proteinExistence type="predicted"/>
<dbReference type="OrthoDB" id="7846532at2759"/>
<organism evidence="2 3">
    <name type="scientific">Drosophila gunungcola</name>
    <name type="common">fruit fly</name>
    <dbReference type="NCBI Taxonomy" id="103775"/>
    <lineage>
        <taxon>Eukaryota</taxon>
        <taxon>Metazoa</taxon>
        <taxon>Ecdysozoa</taxon>
        <taxon>Arthropoda</taxon>
        <taxon>Hexapoda</taxon>
        <taxon>Insecta</taxon>
        <taxon>Pterygota</taxon>
        <taxon>Neoptera</taxon>
        <taxon>Endopterygota</taxon>
        <taxon>Diptera</taxon>
        <taxon>Brachycera</taxon>
        <taxon>Muscomorpha</taxon>
        <taxon>Ephydroidea</taxon>
        <taxon>Drosophilidae</taxon>
        <taxon>Drosophila</taxon>
        <taxon>Sophophora</taxon>
    </lineage>
</organism>
<evidence type="ECO:0000313" key="3">
    <source>
        <dbReference type="Proteomes" id="UP001059596"/>
    </source>
</evidence>